<keyword evidence="2" id="KW-0812">Transmembrane</keyword>
<protein>
    <recommendedName>
        <fullName evidence="5">NAD dependent epimerase/dehydratase</fullName>
    </recommendedName>
</protein>
<dbReference type="AlphaFoldDB" id="A0AAV2TA20"/>
<dbReference type="Pfam" id="PF17784">
    <property type="entry name" value="Sulfotransfer_4"/>
    <property type="match status" value="1"/>
</dbReference>
<comment type="caution">
    <text evidence="3">The sequence shown here is derived from an EMBL/GenBank/DDBJ whole genome shotgun (WGS) entry which is preliminary data.</text>
</comment>
<organism evidence="3 4">
    <name type="scientific">Calicophoron daubneyi</name>
    <name type="common">Rumen fluke</name>
    <name type="synonym">Paramphistomum daubneyi</name>
    <dbReference type="NCBI Taxonomy" id="300641"/>
    <lineage>
        <taxon>Eukaryota</taxon>
        <taxon>Metazoa</taxon>
        <taxon>Spiralia</taxon>
        <taxon>Lophotrochozoa</taxon>
        <taxon>Platyhelminthes</taxon>
        <taxon>Trematoda</taxon>
        <taxon>Digenea</taxon>
        <taxon>Plagiorchiida</taxon>
        <taxon>Pronocephalata</taxon>
        <taxon>Paramphistomoidea</taxon>
        <taxon>Paramphistomidae</taxon>
        <taxon>Calicophoron</taxon>
    </lineage>
</organism>
<dbReference type="Gene3D" id="3.40.50.300">
    <property type="entry name" value="P-loop containing nucleotide triphosphate hydrolases"/>
    <property type="match status" value="1"/>
</dbReference>
<feature type="transmembrane region" description="Helical" evidence="2">
    <location>
        <begin position="352"/>
        <end position="373"/>
    </location>
</feature>
<reference evidence="3" key="1">
    <citation type="submission" date="2024-06" db="EMBL/GenBank/DDBJ databases">
        <authorList>
            <person name="Liu X."/>
            <person name="Lenzi L."/>
            <person name="Haldenby T S."/>
            <person name="Uol C."/>
        </authorList>
    </citation>
    <scope>NUCLEOTIDE SEQUENCE</scope>
</reference>
<dbReference type="EMBL" id="CAXLJL010000168">
    <property type="protein sequence ID" value="CAL5134000.1"/>
    <property type="molecule type" value="Genomic_DNA"/>
</dbReference>
<accession>A0AAV2TA20</accession>
<dbReference type="PANTHER" id="PTHR36978">
    <property type="entry name" value="P-LOOP CONTAINING NUCLEOTIDE TRIPHOSPHATE HYDROLASE"/>
    <property type="match status" value="1"/>
</dbReference>
<evidence type="ECO:0008006" key="5">
    <source>
        <dbReference type="Google" id="ProtNLM"/>
    </source>
</evidence>
<evidence type="ECO:0000256" key="2">
    <source>
        <dbReference type="SAM" id="Phobius"/>
    </source>
</evidence>
<evidence type="ECO:0000313" key="4">
    <source>
        <dbReference type="Proteomes" id="UP001497525"/>
    </source>
</evidence>
<dbReference type="InterPro" id="IPR027417">
    <property type="entry name" value="P-loop_NTPase"/>
</dbReference>
<proteinExistence type="predicted"/>
<evidence type="ECO:0000313" key="3">
    <source>
        <dbReference type="EMBL" id="CAL5134000.1"/>
    </source>
</evidence>
<dbReference type="SUPFAM" id="SSF52540">
    <property type="entry name" value="P-loop containing nucleoside triphosphate hydrolases"/>
    <property type="match status" value="1"/>
</dbReference>
<keyword evidence="2" id="KW-0472">Membrane</keyword>
<name>A0AAV2TA20_CALDB</name>
<gene>
    <name evidence="3" type="ORF">CDAUBV1_LOCUS7215</name>
</gene>
<sequence length="377" mass="43387">MVCGYIQKQEVLDRTRSTQSEKTPPNPSEKEKAVESEVSGEVQQTTNSQPIVLPVGDVTRTDHETHGQSEWGRLFIRLVKNVWTVFQGGTNVNPDNIFLVPYSSTHLHVIGAGQMRTGTTSLKRALEILYNSPCYHMSDVAYGFHGTHIQRWIELFHEFAPPDDSRTKASLLPIPQSFWNTVYQDFATAVDYPTCVFYKELMHAYPEAKIILTVRDPDEWVASCRATMLSNMMLQEPTFGDRVYQKFRGMKSLPDLHQLMFARALGQHYDRFTDEELKKSYIKWNNDVVAEVPPERLLIFDPKDGWAPLCKFLGFPQPPEHVLFPHMNKRTEMVKVLTSQHHMGRRINQCTVGLFFIIFLLISWVIFSGNVFLHGFC</sequence>
<feature type="region of interest" description="Disordered" evidence="1">
    <location>
        <begin position="13"/>
        <end position="50"/>
    </location>
</feature>
<dbReference type="PANTHER" id="PTHR36978:SF4">
    <property type="entry name" value="P-LOOP CONTAINING NUCLEOSIDE TRIPHOSPHATE HYDROLASE PROTEIN"/>
    <property type="match status" value="1"/>
</dbReference>
<dbReference type="Proteomes" id="UP001497525">
    <property type="component" value="Unassembled WGS sequence"/>
</dbReference>
<keyword evidence="2" id="KW-1133">Transmembrane helix</keyword>
<evidence type="ECO:0000256" key="1">
    <source>
        <dbReference type="SAM" id="MobiDB-lite"/>
    </source>
</evidence>
<dbReference type="InterPro" id="IPR040632">
    <property type="entry name" value="Sulfotransfer_4"/>
</dbReference>